<keyword evidence="4" id="KW-1185">Reference proteome</keyword>
<gene>
    <name evidence="3" type="ORF">NEZAVI_LOCUS12297</name>
</gene>
<dbReference type="AlphaFoldDB" id="A0A9P0MQQ8"/>
<evidence type="ECO:0000256" key="1">
    <source>
        <dbReference type="SAM" id="MobiDB-lite"/>
    </source>
</evidence>
<feature type="transmembrane region" description="Helical" evidence="2">
    <location>
        <begin position="34"/>
        <end position="56"/>
    </location>
</feature>
<sequence>MTTTDMPNKKEIKKELDERSSPLKKKIIMTRKRYYWVLSFLMPLMPILIIRTHPLIVNTMTDVLLLHRPDGVHRPGSLRPRQGGDREDRWREEDHWKDSSLPIKCPSIVRSS</sequence>
<keyword evidence="2" id="KW-0812">Transmembrane</keyword>
<feature type="compositionally biased region" description="Basic and acidic residues" evidence="1">
    <location>
        <begin position="82"/>
        <end position="97"/>
    </location>
</feature>
<proteinExistence type="predicted"/>
<dbReference type="Proteomes" id="UP001152798">
    <property type="component" value="Chromosome 5"/>
</dbReference>
<feature type="compositionally biased region" description="Basic and acidic residues" evidence="1">
    <location>
        <begin position="7"/>
        <end position="20"/>
    </location>
</feature>
<accession>A0A9P0MQQ8</accession>
<feature type="region of interest" description="Disordered" evidence="1">
    <location>
        <begin position="1"/>
        <end position="20"/>
    </location>
</feature>
<feature type="region of interest" description="Disordered" evidence="1">
    <location>
        <begin position="69"/>
        <end position="97"/>
    </location>
</feature>
<keyword evidence="2" id="KW-0472">Membrane</keyword>
<keyword evidence="2" id="KW-1133">Transmembrane helix</keyword>
<protein>
    <submittedName>
        <fullName evidence="3">Uncharacterized protein</fullName>
    </submittedName>
</protein>
<reference evidence="3" key="1">
    <citation type="submission" date="2022-01" db="EMBL/GenBank/DDBJ databases">
        <authorList>
            <person name="King R."/>
        </authorList>
    </citation>
    <scope>NUCLEOTIDE SEQUENCE</scope>
</reference>
<evidence type="ECO:0000256" key="2">
    <source>
        <dbReference type="SAM" id="Phobius"/>
    </source>
</evidence>
<evidence type="ECO:0000313" key="3">
    <source>
        <dbReference type="EMBL" id="CAH1403733.1"/>
    </source>
</evidence>
<name>A0A9P0MQQ8_NEZVI</name>
<evidence type="ECO:0000313" key="4">
    <source>
        <dbReference type="Proteomes" id="UP001152798"/>
    </source>
</evidence>
<dbReference type="EMBL" id="OV725081">
    <property type="protein sequence ID" value="CAH1403733.1"/>
    <property type="molecule type" value="Genomic_DNA"/>
</dbReference>
<organism evidence="3 4">
    <name type="scientific">Nezara viridula</name>
    <name type="common">Southern green stink bug</name>
    <name type="synonym">Cimex viridulus</name>
    <dbReference type="NCBI Taxonomy" id="85310"/>
    <lineage>
        <taxon>Eukaryota</taxon>
        <taxon>Metazoa</taxon>
        <taxon>Ecdysozoa</taxon>
        <taxon>Arthropoda</taxon>
        <taxon>Hexapoda</taxon>
        <taxon>Insecta</taxon>
        <taxon>Pterygota</taxon>
        <taxon>Neoptera</taxon>
        <taxon>Paraneoptera</taxon>
        <taxon>Hemiptera</taxon>
        <taxon>Heteroptera</taxon>
        <taxon>Panheteroptera</taxon>
        <taxon>Pentatomomorpha</taxon>
        <taxon>Pentatomoidea</taxon>
        <taxon>Pentatomidae</taxon>
        <taxon>Pentatominae</taxon>
        <taxon>Nezara</taxon>
    </lineage>
</organism>